<proteinExistence type="inferred from homology"/>
<evidence type="ECO:0000313" key="8">
    <source>
        <dbReference type="EMBL" id="OHV34600.1"/>
    </source>
</evidence>
<sequence>MAVITVERLSEHVGVEILGVDVERLRADDDLPGACTAALEEYGVLLFRELHADDESQVEFCRKLGSLAKSAKYRIPEVTEISFDPANPNAEYFRSNDRWHLDGCLDAVPPPKAGVLSAHVVAAQGGETEFASTYNAYEALSSAEKERFAKLRVVHTFEAVQRHSYPDPTPEQLAEWASRPERTHPLVWEQRSGRRSLVIGSTTSHVVGLEAAEGRELLDELEQRTTTPDRVLRHTWTVGDMVIWDNRGLVHRACEFDRSKPRVMHRTTLLGDEPIQ</sequence>
<comment type="similarity">
    <text evidence="2">Belongs to the TfdA dioxygenase family.</text>
</comment>
<organism evidence="8 9">
    <name type="scientific">Parafrankia colletiae</name>
    <dbReference type="NCBI Taxonomy" id="573497"/>
    <lineage>
        <taxon>Bacteria</taxon>
        <taxon>Bacillati</taxon>
        <taxon>Actinomycetota</taxon>
        <taxon>Actinomycetes</taxon>
        <taxon>Frankiales</taxon>
        <taxon>Frankiaceae</taxon>
        <taxon>Parafrankia</taxon>
    </lineage>
</organism>
<comment type="cofactor">
    <cofactor evidence="1">
        <name>Fe(2+)</name>
        <dbReference type="ChEBI" id="CHEBI:29033"/>
    </cofactor>
</comment>
<dbReference type="PANTHER" id="PTHR43779:SF3">
    <property type="entry name" value="(3R)-3-[(CARBOXYMETHYL)AMINO]FATTY ACID OXYGENASE_DECARBOXYLASE"/>
    <property type="match status" value="1"/>
</dbReference>
<evidence type="ECO:0000256" key="1">
    <source>
        <dbReference type="ARBA" id="ARBA00001954"/>
    </source>
</evidence>
<keyword evidence="5" id="KW-0560">Oxidoreductase</keyword>
<dbReference type="InterPro" id="IPR042098">
    <property type="entry name" value="TauD-like_sf"/>
</dbReference>
<name>A0A1S1QKT6_9ACTN</name>
<evidence type="ECO:0000259" key="7">
    <source>
        <dbReference type="Pfam" id="PF02668"/>
    </source>
</evidence>
<evidence type="ECO:0000256" key="3">
    <source>
        <dbReference type="ARBA" id="ARBA00022723"/>
    </source>
</evidence>
<gene>
    <name evidence="8" type="ORF">CC117_21565</name>
</gene>
<dbReference type="SUPFAM" id="SSF51197">
    <property type="entry name" value="Clavaminate synthase-like"/>
    <property type="match status" value="1"/>
</dbReference>
<keyword evidence="3" id="KW-0479">Metal-binding</keyword>
<dbReference type="EMBL" id="MBLM01000127">
    <property type="protein sequence ID" value="OHV34600.1"/>
    <property type="molecule type" value="Genomic_DNA"/>
</dbReference>
<evidence type="ECO:0000256" key="4">
    <source>
        <dbReference type="ARBA" id="ARBA00022964"/>
    </source>
</evidence>
<dbReference type="OrthoDB" id="581608at2"/>
<comment type="caution">
    <text evidence="8">The sequence shown here is derived from an EMBL/GenBank/DDBJ whole genome shotgun (WGS) entry which is preliminary data.</text>
</comment>
<feature type="domain" description="TauD/TfdA-like" evidence="7">
    <location>
        <begin position="6"/>
        <end position="268"/>
    </location>
</feature>
<dbReference type="RefSeq" id="WP_071086309.1">
    <property type="nucleotide sequence ID" value="NZ_MBLM01000127.1"/>
</dbReference>
<keyword evidence="9" id="KW-1185">Reference proteome</keyword>
<evidence type="ECO:0000256" key="5">
    <source>
        <dbReference type="ARBA" id="ARBA00023002"/>
    </source>
</evidence>
<keyword evidence="6" id="KW-0408">Iron</keyword>
<accession>A0A1S1QKT6</accession>
<dbReference type="GO" id="GO:0051213">
    <property type="term" value="F:dioxygenase activity"/>
    <property type="evidence" value="ECO:0007669"/>
    <property type="project" value="UniProtKB-KW"/>
</dbReference>
<evidence type="ECO:0000256" key="2">
    <source>
        <dbReference type="ARBA" id="ARBA00005896"/>
    </source>
</evidence>
<dbReference type="InterPro" id="IPR003819">
    <property type="entry name" value="TauD/TfdA-like"/>
</dbReference>
<dbReference type="InterPro" id="IPR051178">
    <property type="entry name" value="TfdA_dioxygenase"/>
</dbReference>
<dbReference type="GO" id="GO:0046872">
    <property type="term" value="F:metal ion binding"/>
    <property type="evidence" value="ECO:0007669"/>
    <property type="project" value="UniProtKB-KW"/>
</dbReference>
<dbReference type="Proteomes" id="UP000179627">
    <property type="component" value="Unassembled WGS sequence"/>
</dbReference>
<dbReference type="Pfam" id="PF02668">
    <property type="entry name" value="TauD"/>
    <property type="match status" value="1"/>
</dbReference>
<reference evidence="9" key="1">
    <citation type="submission" date="2016-07" db="EMBL/GenBank/DDBJ databases">
        <title>Sequence Frankia sp. strain CcI1.17.</title>
        <authorList>
            <person name="Ghodhbane-Gtari F."/>
            <person name="Swanson E."/>
            <person name="Gueddou A."/>
            <person name="Morris K."/>
            <person name="Hezbri K."/>
            <person name="Ktari A."/>
            <person name="Nouioui I."/>
            <person name="Abebe-Akele F."/>
            <person name="Simpson S."/>
            <person name="Thomas K."/>
            <person name="Gtari M."/>
            <person name="Tisa L.S."/>
            <person name="Hurst S."/>
        </authorList>
    </citation>
    <scope>NUCLEOTIDE SEQUENCE [LARGE SCALE GENOMIC DNA]</scope>
    <source>
        <strain evidence="9">Cc1.17</strain>
    </source>
</reference>
<dbReference type="AlphaFoldDB" id="A0A1S1QKT6"/>
<dbReference type="PANTHER" id="PTHR43779">
    <property type="entry name" value="DIOXYGENASE RV0097-RELATED"/>
    <property type="match status" value="1"/>
</dbReference>
<evidence type="ECO:0000256" key="6">
    <source>
        <dbReference type="ARBA" id="ARBA00023004"/>
    </source>
</evidence>
<evidence type="ECO:0000313" key="9">
    <source>
        <dbReference type="Proteomes" id="UP000179627"/>
    </source>
</evidence>
<keyword evidence="4 8" id="KW-0223">Dioxygenase</keyword>
<dbReference type="Gene3D" id="3.60.130.10">
    <property type="entry name" value="Clavaminate synthase-like"/>
    <property type="match status" value="1"/>
</dbReference>
<protein>
    <submittedName>
        <fullName evidence="8">Taurine catabolism dioxygenase TauD</fullName>
    </submittedName>
</protein>